<evidence type="ECO:0000313" key="2">
    <source>
        <dbReference type="Proteomes" id="UP000001307"/>
    </source>
</evidence>
<protein>
    <submittedName>
        <fullName evidence="1">Uncharacterized protein</fullName>
    </submittedName>
</protein>
<accession>E4XRT6</accession>
<evidence type="ECO:0000313" key="1">
    <source>
        <dbReference type="EMBL" id="CBY12484.1"/>
    </source>
</evidence>
<dbReference type="InParanoid" id="E4XRT6"/>
<dbReference type="Proteomes" id="UP000001307">
    <property type="component" value="Unassembled WGS sequence"/>
</dbReference>
<organism evidence="1">
    <name type="scientific">Oikopleura dioica</name>
    <name type="common">Tunicate</name>
    <dbReference type="NCBI Taxonomy" id="34765"/>
    <lineage>
        <taxon>Eukaryota</taxon>
        <taxon>Metazoa</taxon>
        <taxon>Chordata</taxon>
        <taxon>Tunicata</taxon>
        <taxon>Appendicularia</taxon>
        <taxon>Copelata</taxon>
        <taxon>Oikopleuridae</taxon>
        <taxon>Oikopleura</taxon>
    </lineage>
</organism>
<reference evidence="1" key="1">
    <citation type="journal article" date="2010" name="Science">
        <title>Plasticity of animal genome architecture unmasked by rapid evolution of a pelagic tunicate.</title>
        <authorList>
            <person name="Denoeud F."/>
            <person name="Henriet S."/>
            <person name="Mungpakdee S."/>
            <person name="Aury J.M."/>
            <person name="Da Silva C."/>
            <person name="Brinkmann H."/>
            <person name="Mikhaleva J."/>
            <person name="Olsen L.C."/>
            <person name="Jubin C."/>
            <person name="Canestro C."/>
            <person name="Bouquet J.M."/>
            <person name="Danks G."/>
            <person name="Poulain J."/>
            <person name="Campsteijn C."/>
            <person name="Adamski M."/>
            <person name="Cross I."/>
            <person name="Yadetie F."/>
            <person name="Muffato M."/>
            <person name="Louis A."/>
            <person name="Butcher S."/>
            <person name="Tsagkogeorga G."/>
            <person name="Konrad A."/>
            <person name="Singh S."/>
            <person name="Jensen M.F."/>
            <person name="Cong E.H."/>
            <person name="Eikeseth-Otteraa H."/>
            <person name="Noel B."/>
            <person name="Anthouard V."/>
            <person name="Porcel B.M."/>
            <person name="Kachouri-Lafond R."/>
            <person name="Nishino A."/>
            <person name="Ugolini M."/>
            <person name="Chourrout P."/>
            <person name="Nishida H."/>
            <person name="Aasland R."/>
            <person name="Huzurbazar S."/>
            <person name="Westhof E."/>
            <person name="Delsuc F."/>
            <person name="Lehrach H."/>
            <person name="Reinhardt R."/>
            <person name="Weissenbach J."/>
            <person name="Roy S.W."/>
            <person name="Artiguenave F."/>
            <person name="Postlethwait J.H."/>
            <person name="Manak J.R."/>
            <person name="Thompson E.M."/>
            <person name="Jaillon O."/>
            <person name="Du Pasquier L."/>
            <person name="Boudinot P."/>
            <person name="Liberles D.A."/>
            <person name="Volff J.N."/>
            <person name="Philippe H."/>
            <person name="Lenhard B."/>
            <person name="Roest Crollius H."/>
            <person name="Wincker P."/>
            <person name="Chourrout D."/>
        </authorList>
    </citation>
    <scope>NUCLEOTIDE SEQUENCE [LARGE SCALE GENOMIC DNA]</scope>
</reference>
<gene>
    <name evidence="1" type="ORF">GSOID_T00001878001</name>
</gene>
<keyword evidence="2" id="KW-1185">Reference proteome</keyword>
<name>E4XRT6_OIKDI</name>
<sequence>MEDLFFGQNDDDSRRPLQDLAVAAAALESGRGFIETGTDYNKCRKCDGLSFSACRTTGTIETCDQTGTAEINDLLVCQMRWEKEIGGSLKFYSGCALKSDCQAQEKQNFVGSVKMLHQCASTHFLENSRRRFKRGIKCSFCHKMGTSPADLNIFGSESPAIVETIFTSQESAGDEMQDRLVTLAATQDSAPWYTTEIASIF</sequence>
<proteinExistence type="predicted"/>
<dbReference type="OrthoDB" id="10382273at2759"/>
<dbReference type="EMBL" id="FN653124">
    <property type="protein sequence ID" value="CBY12484.1"/>
    <property type="molecule type" value="Genomic_DNA"/>
</dbReference>
<dbReference type="AlphaFoldDB" id="E4XRT6"/>